<protein>
    <submittedName>
        <fullName evidence="2">Uncharacterized protein</fullName>
    </submittedName>
</protein>
<evidence type="ECO:0000256" key="1">
    <source>
        <dbReference type="SAM" id="MobiDB-lite"/>
    </source>
</evidence>
<feature type="compositionally biased region" description="Basic and acidic residues" evidence="1">
    <location>
        <begin position="16"/>
        <end position="26"/>
    </location>
</feature>
<comment type="caution">
    <text evidence="2">The sequence shown here is derived from an EMBL/GenBank/DDBJ whole genome shotgun (WGS) entry which is preliminary data.</text>
</comment>
<gene>
    <name evidence="2" type="ORF">Pyn_29568</name>
</gene>
<dbReference type="Proteomes" id="UP000250321">
    <property type="component" value="Unassembled WGS sequence"/>
</dbReference>
<dbReference type="EMBL" id="PJQY01003821">
    <property type="protein sequence ID" value="PQM34254.1"/>
    <property type="molecule type" value="Genomic_DNA"/>
</dbReference>
<dbReference type="AlphaFoldDB" id="A0A314UCY7"/>
<accession>A0A314UCY7</accession>
<organism evidence="2 3">
    <name type="scientific">Prunus yedoensis var. nudiflora</name>
    <dbReference type="NCBI Taxonomy" id="2094558"/>
    <lineage>
        <taxon>Eukaryota</taxon>
        <taxon>Viridiplantae</taxon>
        <taxon>Streptophyta</taxon>
        <taxon>Embryophyta</taxon>
        <taxon>Tracheophyta</taxon>
        <taxon>Spermatophyta</taxon>
        <taxon>Magnoliopsida</taxon>
        <taxon>eudicotyledons</taxon>
        <taxon>Gunneridae</taxon>
        <taxon>Pentapetalae</taxon>
        <taxon>rosids</taxon>
        <taxon>fabids</taxon>
        <taxon>Rosales</taxon>
        <taxon>Rosaceae</taxon>
        <taxon>Amygdaloideae</taxon>
        <taxon>Amygdaleae</taxon>
        <taxon>Prunus</taxon>
    </lineage>
</organism>
<feature type="compositionally biased region" description="Low complexity" evidence="1">
    <location>
        <begin position="28"/>
        <end position="44"/>
    </location>
</feature>
<keyword evidence="3" id="KW-1185">Reference proteome</keyword>
<reference evidence="2 3" key="1">
    <citation type="submission" date="2018-02" db="EMBL/GenBank/DDBJ databases">
        <title>Draft genome of wild Prunus yedoensis var. nudiflora.</title>
        <authorList>
            <person name="Baek S."/>
            <person name="Kim J.-H."/>
            <person name="Choi K."/>
            <person name="Kim G.-B."/>
            <person name="Cho A."/>
            <person name="Jang H."/>
            <person name="Shin C.-H."/>
            <person name="Yu H.-J."/>
            <person name="Mun J.-H."/>
        </authorList>
    </citation>
    <scope>NUCLEOTIDE SEQUENCE [LARGE SCALE GENOMIC DNA]</scope>
    <source>
        <strain evidence="3">cv. Jeju island</strain>
        <tissue evidence="2">Leaf</tissue>
    </source>
</reference>
<sequence length="111" mass="12033">MSMAYYNTREIQGKQAHDPIFIEKMKSKSSSSSSCSSSSSSSSSPSPPSSPSSSSSIIAIAPNRSVCSRAGDRRCRSIRACYSRMPPIKRCTKCDPREIQLHSLLVAAQDL</sequence>
<proteinExistence type="predicted"/>
<name>A0A314UCY7_PRUYE</name>
<evidence type="ECO:0000313" key="3">
    <source>
        <dbReference type="Proteomes" id="UP000250321"/>
    </source>
</evidence>
<feature type="region of interest" description="Disordered" evidence="1">
    <location>
        <begin position="16"/>
        <end position="57"/>
    </location>
</feature>
<evidence type="ECO:0000313" key="2">
    <source>
        <dbReference type="EMBL" id="PQM34254.1"/>
    </source>
</evidence>
<dbReference type="STRING" id="2094558.A0A314UCY7"/>